<name>A0ABS0INP1_9BACT</name>
<proteinExistence type="predicted"/>
<gene>
    <name evidence="1" type="ORF">I2I05_21565</name>
</gene>
<keyword evidence="2" id="KW-1185">Reference proteome</keyword>
<dbReference type="InterPro" id="IPR052918">
    <property type="entry name" value="Motility_Chemotaxis_Reg"/>
</dbReference>
<dbReference type="InterPro" id="IPR011042">
    <property type="entry name" value="6-blade_b-propeller_TolB-like"/>
</dbReference>
<sequence>MPSHAQNPAWVWANQSTGSGTAQVKKIAFDVAGNCYVVGFFTETAHFGPTTLVSQGRSDLFVAKLSPIGKWEWAIAAGSTQSDNASGIAVDATGRVFVAGSFSSQIRFGTTTLTSQGETDVFVAQLNTEGQWQWATAAGGTSVDRTCALIVSNVGELLVAGQFAETATFGRTHLTSHGSTDAFVARLTRNGEWQWATGAGGDANDEATALATNAAGEIYATGYFSNTGTFGSTTLTGKGMDSAFVGKLTIAGRWLWTTAATGTNTAYGKGLVADPVGGVFVTGSFSGDAMFGSVHRQSDGSDDGFVARLTDGGKWEWVEVLASNYLDSIVGIALDKMSKLYVAGTFSSTIQGGQFQLTSRGHQDVFVGYLTQSGTWLGLVAAGGAEPDEALAMALAPGGQVCVGGTFSAAASFGAVPLLSATPAVQLYVGKAQVPQP</sequence>
<dbReference type="PANTHER" id="PTHR35580:SF1">
    <property type="entry name" value="PHYTASE-LIKE DOMAIN-CONTAINING PROTEIN"/>
    <property type="match status" value="1"/>
</dbReference>
<evidence type="ECO:0008006" key="3">
    <source>
        <dbReference type="Google" id="ProtNLM"/>
    </source>
</evidence>
<dbReference type="EMBL" id="JADQDQ010000026">
    <property type="protein sequence ID" value="MBF9239994.1"/>
    <property type="molecule type" value="Genomic_DNA"/>
</dbReference>
<dbReference type="Gene3D" id="2.120.10.30">
    <property type="entry name" value="TolB, C-terminal domain"/>
    <property type="match status" value="1"/>
</dbReference>
<protein>
    <recommendedName>
        <fullName evidence="3">SBBP repeat-containing protein</fullName>
    </recommendedName>
</protein>
<reference evidence="1 2" key="1">
    <citation type="submission" date="2020-11" db="EMBL/GenBank/DDBJ databases">
        <authorList>
            <person name="Kim M.K."/>
        </authorList>
    </citation>
    <scope>NUCLEOTIDE SEQUENCE [LARGE SCALE GENOMIC DNA]</scope>
    <source>
        <strain evidence="1 2">BT683</strain>
    </source>
</reference>
<accession>A0ABS0INP1</accession>
<evidence type="ECO:0000313" key="2">
    <source>
        <dbReference type="Proteomes" id="UP000597617"/>
    </source>
</evidence>
<dbReference type="SUPFAM" id="SSF101898">
    <property type="entry name" value="NHL repeat"/>
    <property type="match status" value="1"/>
</dbReference>
<dbReference type="Proteomes" id="UP000597617">
    <property type="component" value="Unassembled WGS sequence"/>
</dbReference>
<dbReference type="PANTHER" id="PTHR35580">
    <property type="entry name" value="CELL SURFACE GLYCOPROTEIN (S-LAYER PROTEIN)-LIKE PROTEIN"/>
    <property type="match status" value="1"/>
</dbReference>
<evidence type="ECO:0000313" key="1">
    <source>
        <dbReference type="EMBL" id="MBF9239994.1"/>
    </source>
</evidence>
<organism evidence="1 2">
    <name type="scientific">Hymenobacter jeongseonensis</name>
    <dbReference type="NCBI Taxonomy" id="2791027"/>
    <lineage>
        <taxon>Bacteria</taxon>
        <taxon>Pseudomonadati</taxon>
        <taxon>Bacteroidota</taxon>
        <taxon>Cytophagia</taxon>
        <taxon>Cytophagales</taxon>
        <taxon>Hymenobacteraceae</taxon>
        <taxon>Hymenobacter</taxon>
    </lineage>
</organism>
<comment type="caution">
    <text evidence="1">The sequence shown here is derived from an EMBL/GenBank/DDBJ whole genome shotgun (WGS) entry which is preliminary data.</text>
</comment>